<sequence length="815" mass="91763">MLDRIHFHASSSPNQLAIKSESGDITYQKLYQRASDVANHLKSLGLYNSCIGINLPSKTEEIIACLGVLLSENYFFFLPKSLQSNWQEHVPVKFLISNIKNAAVDSIDLKDIPFEASESIDAWREKVTLPDRLFCVYATSGSSGSSKYVIHDYASIIEDSYRQVSENQISASDTLDFIFASSFSSSLASIFPALISGASIAVVDLKPENLKEIPLFWKSRQISFATLTSSSFRILAAIYQDELIKYTQSIRFLCLAGERIMPSDLEIFRKFFPKNAVLQLAYASTEARTISEIKISYLQNFPKINEGIPVKNKSLTVVDANGNPCQPGEPGELTVSSTYISLGYFENKEINYHPKVGDKRIFRTGDFGLISSDGFVSVIGRTNSRQKVNGKWVDLQQMETQLQDLFKAKSCKVLLSKDENGLEYLIACLEVEQMEADEQFYTKTQKLKGLEVVPRSYLQVLHYPLNTHGKINQEEIVSLSKKRDIQSIQSQITDPILQGVHTIWCKNLGIPITNLEADFFSDLGGSSLLSVLVVEELSAHFNQEIETHAIFQYRSLRKLADHIRGNEPLSLPCLHWISAEVKDSLPFLFLIETGHYFSFQNFLEKKEVHQSFNLAYLRINQFKILEGFSAEKIILELVDLLAPYPNPILLGNSFNGYLAAKLQEQTGGAIIAIDSPFYQNAPILKIPLKNRLLPILYRFRNLPLKESLIQVSGLLIGYGKKKLSKEKSQSPFENSIQAFVSQCETPRAISAMLYFYATGSAMTSKKDIRSWQEITKTSFSLAEIKGDHLDALSEANSAFFTNKILEFIHQLKAKE</sequence>
<protein>
    <submittedName>
        <fullName evidence="4">Acyl-CoA synthetase (AMP-forming)/AMP-acid ligase II</fullName>
    </submittedName>
</protein>
<dbReference type="InterPro" id="IPR029058">
    <property type="entry name" value="AB_hydrolase_fold"/>
</dbReference>
<feature type="domain" description="Carrier" evidence="3">
    <location>
        <begin position="491"/>
        <end position="567"/>
    </location>
</feature>
<dbReference type="InterPro" id="IPR000873">
    <property type="entry name" value="AMP-dep_synth/lig_dom"/>
</dbReference>
<dbReference type="Gene3D" id="3.40.50.1820">
    <property type="entry name" value="alpha/beta hydrolase"/>
    <property type="match status" value="1"/>
</dbReference>
<dbReference type="InterPro" id="IPR006162">
    <property type="entry name" value="Ppantetheine_attach_site"/>
</dbReference>
<dbReference type="GO" id="GO:0016874">
    <property type="term" value="F:ligase activity"/>
    <property type="evidence" value="ECO:0007669"/>
    <property type="project" value="UniProtKB-KW"/>
</dbReference>
<gene>
    <name evidence="4" type="ORF">SAMN04488104_100431</name>
</gene>
<dbReference type="PROSITE" id="PS00012">
    <property type="entry name" value="PHOSPHOPANTETHEINE"/>
    <property type="match status" value="1"/>
</dbReference>
<dbReference type="SUPFAM" id="SSF53474">
    <property type="entry name" value="alpha/beta-Hydrolases"/>
    <property type="match status" value="1"/>
</dbReference>
<evidence type="ECO:0000259" key="3">
    <source>
        <dbReference type="PROSITE" id="PS50075"/>
    </source>
</evidence>
<dbReference type="InterPro" id="IPR045851">
    <property type="entry name" value="AMP-bd_C_sf"/>
</dbReference>
<dbReference type="STRING" id="686796.SAMN04488104_100431"/>
<dbReference type="OrthoDB" id="812569at2"/>
<evidence type="ECO:0000256" key="2">
    <source>
        <dbReference type="ARBA" id="ARBA00022553"/>
    </source>
</evidence>
<dbReference type="SUPFAM" id="SSF56801">
    <property type="entry name" value="Acetyl-CoA synthetase-like"/>
    <property type="match status" value="1"/>
</dbReference>
<dbReference type="InterPro" id="IPR009081">
    <property type="entry name" value="PP-bd_ACP"/>
</dbReference>
<name>A0A1G6NRG9_9BACT</name>
<dbReference type="Gene3D" id="3.40.50.12780">
    <property type="entry name" value="N-terminal domain of ligase-like"/>
    <property type="match status" value="1"/>
</dbReference>
<dbReference type="InterPro" id="IPR036736">
    <property type="entry name" value="ACP-like_sf"/>
</dbReference>
<evidence type="ECO:0000313" key="5">
    <source>
        <dbReference type="Proteomes" id="UP000199060"/>
    </source>
</evidence>
<reference evidence="5" key="1">
    <citation type="submission" date="2016-10" db="EMBL/GenBank/DDBJ databases">
        <authorList>
            <person name="Varghese N."/>
            <person name="Submissions S."/>
        </authorList>
    </citation>
    <scope>NUCLEOTIDE SEQUENCE [LARGE SCALE GENOMIC DNA]</scope>
    <source>
        <strain evidence="5">DSM 23095</strain>
    </source>
</reference>
<dbReference type="PROSITE" id="PS00455">
    <property type="entry name" value="AMP_BINDING"/>
    <property type="match status" value="1"/>
</dbReference>
<dbReference type="InterPro" id="IPR020845">
    <property type="entry name" value="AMP-binding_CS"/>
</dbReference>
<dbReference type="InterPro" id="IPR042099">
    <property type="entry name" value="ANL_N_sf"/>
</dbReference>
<dbReference type="PANTHER" id="PTHR44845">
    <property type="entry name" value="CARRIER DOMAIN-CONTAINING PROTEIN"/>
    <property type="match status" value="1"/>
</dbReference>
<keyword evidence="4" id="KW-0436">Ligase</keyword>
<dbReference type="Pfam" id="PF00550">
    <property type="entry name" value="PP-binding"/>
    <property type="match status" value="1"/>
</dbReference>
<organism evidence="4 5">
    <name type="scientific">Algoriphagus faecimaris</name>
    <dbReference type="NCBI Taxonomy" id="686796"/>
    <lineage>
        <taxon>Bacteria</taxon>
        <taxon>Pseudomonadati</taxon>
        <taxon>Bacteroidota</taxon>
        <taxon>Cytophagia</taxon>
        <taxon>Cytophagales</taxon>
        <taxon>Cyclobacteriaceae</taxon>
        <taxon>Algoriphagus</taxon>
    </lineage>
</organism>
<proteinExistence type="predicted"/>
<dbReference type="PANTHER" id="PTHR44845:SF6">
    <property type="entry name" value="BETA-ALANINE-ACTIVATING ENZYME"/>
    <property type="match status" value="1"/>
</dbReference>
<keyword evidence="2" id="KW-0597">Phosphoprotein</keyword>
<keyword evidence="5" id="KW-1185">Reference proteome</keyword>
<evidence type="ECO:0000256" key="1">
    <source>
        <dbReference type="ARBA" id="ARBA00022450"/>
    </source>
</evidence>
<accession>A0A1G6NRG9</accession>
<keyword evidence="1" id="KW-0596">Phosphopantetheine</keyword>
<dbReference type="Proteomes" id="UP000199060">
    <property type="component" value="Unassembled WGS sequence"/>
</dbReference>
<dbReference type="PROSITE" id="PS50075">
    <property type="entry name" value="CARRIER"/>
    <property type="match status" value="1"/>
</dbReference>
<dbReference type="Gene3D" id="3.30.300.30">
    <property type="match status" value="1"/>
</dbReference>
<dbReference type="RefSeq" id="WP_087937945.1">
    <property type="nucleotide sequence ID" value="NZ_FNAC01000004.1"/>
</dbReference>
<dbReference type="Gene3D" id="1.10.1200.10">
    <property type="entry name" value="ACP-like"/>
    <property type="match status" value="1"/>
</dbReference>
<evidence type="ECO:0000313" key="4">
    <source>
        <dbReference type="EMBL" id="SDC70271.1"/>
    </source>
</evidence>
<dbReference type="Pfam" id="PF00501">
    <property type="entry name" value="AMP-binding"/>
    <property type="match status" value="1"/>
</dbReference>
<dbReference type="SUPFAM" id="SSF47336">
    <property type="entry name" value="ACP-like"/>
    <property type="match status" value="1"/>
</dbReference>
<dbReference type="EMBL" id="FNAC01000004">
    <property type="protein sequence ID" value="SDC70271.1"/>
    <property type="molecule type" value="Genomic_DNA"/>
</dbReference>
<dbReference type="AlphaFoldDB" id="A0A1G6NRG9"/>